<comment type="caution">
    <text evidence="1">The sequence shown here is derived from an EMBL/GenBank/DDBJ whole genome shotgun (WGS) entry which is preliminary data.</text>
</comment>
<protein>
    <submittedName>
        <fullName evidence="1">Gfo/Idh/MocA family protein</fullName>
    </submittedName>
</protein>
<dbReference type="Proteomes" id="UP001631969">
    <property type="component" value="Unassembled WGS sequence"/>
</dbReference>
<reference evidence="1" key="1">
    <citation type="submission" date="2024-12" db="EMBL/GenBank/DDBJ databases">
        <authorList>
            <person name="Wu N."/>
        </authorList>
    </citation>
    <scope>NUCLEOTIDE SEQUENCE</scope>
    <source>
        <strain evidence="1">P15</strain>
    </source>
</reference>
<keyword evidence="2" id="KW-1185">Reference proteome</keyword>
<evidence type="ECO:0000313" key="1">
    <source>
        <dbReference type="EMBL" id="MFM9327883.1"/>
    </source>
</evidence>
<evidence type="ECO:0000313" key="2">
    <source>
        <dbReference type="Proteomes" id="UP001631969"/>
    </source>
</evidence>
<name>A0ACC7NT79_9BACL</name>
<accession>A0ACC7NT79</accession>
<sequence>MDKVRIGVIGLGNMGSSHTKHIHLEKRVPNLVLGAVCDISEERREWARNTLPEVPVFEDALSMYKSGLIDAVLIAVPHYDHPVLAIQGFEHGLHVLVEKPAGVHTKQVLEMNEAAQKSDKLFCIMYNQRTNPVYQKVRDLVKSGELGGIKRAVWIITDWYRPQCYHDSGTWRSTWEGEGGGTLINQNPHNLDLFQWILGMPKRVRSFCGFGKFYNIEVEDDVTAYMEFENGASGVYITSTAESPGTNRLEISGDMGKIVVEKNVITFHRNRVSEREFNKTNTAPFGRPEAWKCEVPADTNGGEQHVGIMKNFTNAILKGEKLLAPGEEGVLGLLISNGIHYSAWTDSWADLENFDHDGFYNLLQDKIKTSTYVKPDVVQNVADVAGTH</sequence>
<dbReference type="EMBL" id="JBJURJ010000003">
    <property type="protein sequence ID" value="MFM9327883.1"/>
    <property type="molecule type" value="Genomic_DNA"/>
</dbReference>
<gene>
    <name evidence="1" type="ORF">ACI1P1_06145</name>
</gene>
<organism evidence="1 2">
    <name type="scientific">Paenibacillus mesotrionivorans</name>
    <dbReference type="NCBI Taxonomy" id="3160968"/>
    <lineage>
        <taxon>Bacteria</taxon>
        <taxon>Bacillati</taxon>
        <taxon>Bacillota</taxon>
        <taxon>Bacilli</taxon>
        <taxon>Bacillales</taxon>
        <taxon>Paenibacillaceae</taxon>
        <taxon>Paenibacillus</taxon>
    </lineage>
</organism>
<proteinExistence type="predicted"/>